<protein>
    <submittedName>
        <fullName evidence="3">Uncharacterized protein</fullName>
    </submittedName>
</protein>
<keyword evidence="2" id="KW-0812">Transmembrane</keyword>
<evidence type="ECO:0000313" key="4">
    <source>
        <dbReference type="Proteomes" id="UP000706333"/>
    </source>
</evidence>
<feature type="non-terminal residue" evidence="3">
    <location>
        <position position="149"/>
    </location>
</feature>
<feature type="transmembrane region" description="Helical" evidence="2">
    <location>
        <begin position="20"/>
        <end position="40"/>
    </location>
</feature>
<evidence type="ECO:0000313" key="3">
    <source>
        <dbReference type="EMBL" id="MBK5925844.1"/>
    </source>
</evidence>
<feature type="region of interest" description="Disordered" evidence="1">
    <location>
        <begin position="129"/>
        <end position="149"/>
    </location>
</feature>
<gene>
    <name evidence="3" type="ORF">CCR87_00475</name>
</gene>
<dbReference type="EMBL" id="NHSD01000035">
    <property type="protein sequence ID" value="MBK5925844.1"/>
    <property type="molecule type" value="Genomic_DNA"/>
</dbReference>
<keyword evidence="2" id="KW-0472">Membrane</keyword>
<dbReference type="Proteomes" id="UP000706333">
    <property type="component" value="Unassembled WGS sequence"/>
</dbReference>
<feature type="region of interest" description="Disordered" evidence="1">
    <location>
        <begin position="89"/>
        <end position="112"/>
    </location>
</feature>
<proteinExistence type="predicted"/>
<comment type="caution">
    <text evidence="3">The sequence shown here is derived from an EMBL/GenBank/DDBJ whole genome shotgun (WGS) entry which is preliminary data.</text>
</comment>
<evidence type="ECO:0000256" key="2">
    <source>
        <dbReference type="SAM" id="Phobius"/>
    </source>
</evidence>
<reference evidence="3" key="1">
    <citation type="submission" date="2017-05" db="EMBL/GenBank/DDBJ databases">
        <authorList>
            <person name="Imhoff J.F."/>
            <person name="Rahn T."/>
            <person name="Kuenzel S."/>
            <person name="Neulinger S.C."/>
        </authorList>
    </citation>
    <scope>NUCLEOTIDE SEQUENCE</scope>
    <source>
        <strain evidence="3">LMG 28126</strain>
    </source>
</reference>
<dbReference type="AlphaFoldDB" id="A0A934WGX4"/>
<reference evidence="3" key="2">
    <citation type="journal article" date="2020" name="Microorganisms">
        <title>Osmotic Adaptation and Compatible Solute Biosynthesis of Phototrophic Bacteria as Revealed from Genome Analyses.</title>
        <authorList>
            <person name="Imhoff J.F."/>
            <person name="Rahn T."/>
            <person name="Kunzel S."/>
            <person name="Keller A."/>
            <person name="Neulinger S.C."/>
        </authorList>
    </citation>
    <scope>NUCLEOTIDE SEQUENCE</scope>
    <source>
        <strain evidence="3">LMG 28126</strain>
    </source>
</reference>
<organism evidence="3 4">
    <name type="scientific">Rhodobaculum claviforme</name>
    <dbReference type="NCBI Taxonomy" id="1549854"/>
    <lineage>
        <taxon>Bacteria</taxon>
        <taxon>Pseudomonadati</taxon>
        <taxon>Pseudomonadota</taxon>
        <taxon>Alphaproteobacteria</taxon>
        <taxon>Rhodobacterales</taxon>
        <taxon>Paracoccaceae</taxon>
        <taxon>Rhodobaculum</taxon>
    </lineage>
</organism>
<sequence length="149" mass="15178">MDDPTATPHAPPRFGAAEAVATAVSVLWLIGAAVVALGNGDADGPLWALGLVAGLVPVALVWVAVVLLRTARSLRAEAARLHATLDAVRQAGQAGRQSEPRPAPSPPLERRLDELMAAQARLEAALARAMQPAAAPGGSEARGFSEASA</sequence>
<keyword evidence="2" id="KW-1133">Transmembrane helix</keyword>
<feature type="transmembrane region" description="Helical" evidence="2">
    <location>
        <begin position="46"/>
        <end position="68"/>
    </location>
</feature>
<accession>A0A934WGX4</accession>
<evidence type="ECO:0000256" key="1">
    <source>
        <dbReference type="SAM" id="MobiDB-lite"/>
    </source>
</evidence>
<keyword evidence="4" id="KW-1185">Reference proteome</keyword>
<name>A0A934WGX4_9RHOB</name>